<feature type="transmembrane region" description="Helical" evidence="1">
    <location>
        <begin position="129"/>
        <end position="148"/>
    </location>
</feature>
<feature type="transmembrane region" description="Helical" evidence="1">
    <location>
        <begin position="160"/>
        <end position="187"/>
    </location>
</feature>
<protein>
    <recommendedName>
        <fullName evidence="2">VIT domain-containing protein</fullName>
    </recommendedName>
</protein>
<proteinExistence type="predicted"/>
<keyword evidence="4" id="KW-1185">Reference proteome</keyword>
<feature type="domain" description="VIT" evidence="2">
    <location>
        <begin position="351"/>
        <end position="481"/>
    </location>
</feature>
<accession>A0A6C2U2J7</accession>
<dbReference type="Pfam" id="PF08487">
    <property type="entry name" value="VIT"/>
    <property type="match status" value="1"/>
</dbReference>
<sequence>MEWTETATRELEGILDQLRASLDPQEVDIDEVADDIQTRIEAELATGTSRVITADSVRAAAARIGVQEMVPDQKKTEFVQALEKPKRIRKGIATGWFWFTGIILPLVALGTEAIAHLCLDAGLVDPIPTPFHALLIAVVPLTNLLGWLTIRKKKAIPEKWLGLLAGIAVAVAAYNTLLFATLTPFAIMGFAAIIYFGIGLLCFLPLSPLLSLAATFRMWVLLKRHFGQRLQYFRNGILIGLSAILLCSAPMYLTKIGLTLAASDQPGTQLKGIRLLRMAGDEVLMNRACYWGANMPTDPISWLINGGKRVKPDQARDIYYRVTGSAFNTVASPTLGLRSRRNPGEEFDWDPEQGGDVVAGRLKGLSLTDSRMDGVVDEDAATAYIEWTMVFQNDWKREREARAQIALPPGAVVSRLTLWIDGEEREAAFGGRSQVKQAYKKVVRRRRDPVLVTTSGPDRVLMQCYPVPASGDMKIRIGITAPLALLSESERALRLPHLHERNFRIPESTAHAVWLKGGESLFSETDALGALPNGSLFGDIPDLLLNGEAGVVKGASNVKTSWAASNGDSVVQQIQPRQNHRPDHIAIVIDGSVGMKAHRMEIASALEALPRDVPVSILLSSDEPVELARAQLLTNGKLQVLKKQIQTLKTTGGQDNGPALRDVWKIPYTGNRTAIVWVHGPQPWKLNSGEPLRQVMERQKQVELIDFQIGHGPHRLAEQLGDLPGFRAAPRFADTESDLKDLFRSLSNGQTVWEAKRFHAEEQPADAKPATDHLVRLFAWDRIRADLADGIPGNEEALRLALKHHLVTPVSGAVVLETKQQFDEANLKPVSSSDVPSVPEPGTLVLFAMAALLVFYGRRIVRRIRIALHI</sequence>
<dbReference type="SUPFAM" id="SSF53300">
    <property type="entry name" value="vWA-like"/>
    <property type="match status" value="1"/>
</dbReference>
<evidence type="ECO:0000256" key="1">
    <source>
        <dbReference type="SAM" id="Phobius"/>
    </source>
</evidence>
<keyword evidence="1" id="KW-0812">Transmembrane</keyword>
<dbReference type="Pfam" id="PF07589">
    <property type="entry name" value="PEP-CTERM"/>
    <property type="match status" value="1"/>
</dbReference>
<dbReference type="InterPro" id="IPR013424">
    <property type="entry name" value="Ice-binding_C"/>
</dbReference>
<keyword evidence="1" id="KW-0472">Membrane</keyword>
<gene>
    <name evidence="3" type="ORF">PDESU_02358</name>
</gene>
<dbReference type="EMBL" id="CAAHFG010000001">
    <property type="protein sequence ID" value="VGO13801.1"/>
    <property type="molecule type" value="Genomic_DNA"/>
</dbReference>
<dbReference type="Proteomes" id="UP000366872">
    <property type="component" value="Unassembled WGS sequence"/>
</dbReference>
<feature type="transmembrane region" description="Helical" evidence="1">
    <location>
        <begin position="193"/>
        <end position="220"/>
    </location>
</feature>
<feature type="transmembrane region" description="Helical" evidence="1">
    <location>
        <begin position="232"/>
        <end position="253"/>
    </location>
</feature>
<dbReference type="NCBIfam" id="TIGR02595">
    <property type="entry name" value="PEP_CTERM"/>
    <property type="match status" value="1"/>
</dbReference>
<evidence type="ECO:0000313" key="4">
    <source>
        <dbReference type="Proteomes" id="UP000366872"/>
    </source>
</evidence>
<feature type="transmembrane region" description="Helical" evidence="1">
    <location>
        <begin position="842"/>
        <end position="861"/>
    </location>
</feature>
<name>A0A6C2U2J7_PONDE</name>
<dbReference type="InterPro" id="IPR013694">
    <property type="entry name" value="VIT"/>
</dbReference>
<organism evidence="3 4">
    <name type="scientific">Pontiella desulfatans</name>
    <dbReference type="NCBI Taxonomy" id="2750659"/>
    <lineage>
        <taxon>Bacteria</taxon>
        <taxon>Pseudomonadati</taxon>
        <taxon>Kiritimatiellota</taxon>
        <taxon>Kiritimatiellia</taxon>
        <taxon>Kiritimatiellales</taxon>
        <taxon>Pontiellaceae</taxon>
        <taxon>Pontiella</taxon>
    </lineage>
</organism>
<dbReference type="InterPro" id="IPR036465">
    <property type="entry name" value="vWFA_dom_sf"/>
</dbReference>
<dbReference type="PROSITE" id="PS51468">
    <property type="entry name" value="VIT"/>
    <property type="match status" value="1"/>
</dbReference>
<feature type="transmembrane region" description="Helical" evidence="1">
    <location>
        <begin position="96"/>
        <end position="117"/>
    </location>
</feature>
<evidence type="ECO:0000259" key="2">
    <source>
        <dbReference type="PROSITE" id="PS51468"/>
    </source>
</evidence>
<keyword evidence="1" id="KW-1133">Transmembrane helix</keyword>
<dbReference type="RefSeq" id="WP_136079343.1">
    <property type="nucleotide sequence ID" value="NZ_CAAHFG010000001.1"/>
</dbReference>
<reference evidence="3 4" key="1">
    <citation type="submission" date="2019-04" db="EMBL/GenBank/DDBJ databases">
        <authorList>
            <person name="Van Vliet M D."/>
        </authorList>
    </citation>
    <scope>NUCLEOTIDE SEQUENCE [LARGE SCALE GENOMIC DNA]</scope>
    <source>
        <strain evidence="3 4">F1</strain>
    </source>
</reference>
<dbReference type="AlphaFoldDB" id="A0A6C2U2J7"/>
<evidence type="ECO:0000313" key="3">
    <source>
        <dbReference type="EMBL" id="VGO13801.1"/>
    </source>
</evidence>